<dbReference type="VEuPathDB" id="AmoebaDB:NF0086050"/>
<sequence length="580" mass="67701">MSSSSFTHMNPSTTNDTSASWGDIPTEIYGEILSFLPILPYYFKFSSVCKNWSEQIDYLLTSMSRNAERFNFHLHFGYVYASNIEYVDLLRIIARCRGVKKITLVNMVVSNEVLNAIALTRVETLIISDCALRTSYMEKRYSSGEVVLPFGNKDIAQGLDDTTSTLQFFWSRRSFLQNKQRKEDEQNFKEILSNQHNDPETKITTRFQFLKYILLINANGVLCVNESFDVKLKKLKDFNPSETDLTTLNFNVDEYCLECSNNYFSEKSEECYTSILTVKNHSPIHITALHLDDKNTPFRYTQHLTIEPERTTYSIDWYNLRKSLPIYSLSSFSDWIAILKKYELFHCFDSNTLVNVSEKRLLECMEAKLISPFATCDGKSYLETRYLKPMFDTIPMLSNASKKGKKYEDWRNSDIVKSCVKLITWIHANRSDAVHEENPAAKKALKFCKDIDKKWKTWFEGVTFDTEPEDMIYWAHFLLTGEFSPNSNKKKKKPQIEQESDEEEKPKKRTSNRKKKKDSEDEEKPNKKKTVSKRKKKDPEEEDDDFIEKESKKKKKESSVPPSTERRVTRSSSMLSSFIK</sequence>
<comment type="caution">
    <text evidence="3">The sequence shown here is derived from an EMBL/GenBank/DDBJ whole genome shotgun (WGS) entry which is preliminary data.</text>
</comment>
<dbReference type="RefSeq" id="XP_044561470.1">
    <property type="nucleotide sequence ID" value="XM_044707425.1"/>
</dbReference>
<dbReference type="InterPro" id="IPR001810">
    <property type="entry name" value="F-box_dom"/>
</dbReference>
<gene>
    <name evidence="3" type="ORF">FDP41_004052</name>
</gene>
<dbReference type="SUPFAM" id="SSF81383">
    <property type="entry name" value="F-box domain"/>
    <property type="match status" value="1"/>
</dbReference>
<dbReference type="OrthoDB" id="10367936at2759"/>
<reference evidence="3 4" key="1">
    <citation type="journal article" date="2019" name="Sci. Rep.">
        <title>Nanopore sequencing improves the draft genome of the human pathogenic amoeba Naegleria fowleri.</title>
        <authorList>
            <person name="Liechti N."/>
            <person name="Schurch N."/>
            <person name="Bruggmann R."/>
            <person name="Wittwer M."/>
        </authorList>
    </citation>
    <scope>NUCLEOTIDE SEQUENCE [LARGE SCALE GENOMIC DNA]</scope>
    <source>
        <strain evidence="3 4">ATCC 30894</strain>
    </source>
</reference>
<accession>A0A6A5BIF5</accession>
<dbReference type="InterPro" id="IPR032675">
    <property type="entry name" value="LRR_dom_sf"/>
</dbReference>
<dbReference type="GeneID" id="68111270"/>
<name>A0A6A5BIF5_NAEFO</name>
<dbReference type="EMBL" id="VFQX01000036">
    <property type="protein sequence ID" value="KAF0976757.1"/>
    <property type="molecule type" value="Genomic_DNA"/>
</dbReference>
<feature type="compositionally biased region" description="Basic residues" evidence="1">
    <location>
        <begin position="507"/>
        <end position="516"/>
    </location>
</feature>
<feature type="compositionally biased region" description="Basic residues" evidence="1">
    <location>
        <begin position="526"/>
        <end position="536"/>
    </location>
</feature>
<proteinExistence type="predicted"/>
<dbReference type="InterPro" id="IPR036047">
    <property type="entry name" value="F-box-like_dom_sf"/>
</dbReference>
<dbReference type="VEuPathDB" id="AmoebaDB:FDP41_004052"/>
<organism evidence="3 4">
    <name type="scientific">Naegleria fowleri</name>
    <name type="common">Brain eating amoeba</name>
    <dbReference type="NCBI Taxonomy" id="5763"/>
    <lineage>
        <taxon>Eukaryota</taxon>
        <taxon>Discoba</taxon>
        <taxon>Heterolobosea</taxon>
        <taxon>Tetramitia</taxon>
        <taxon>Eutetramitia</taxon>
        <taxon>Vahlkampfiidae</taxon>
        <taxon>Naegleria</taxon>
    </lineage>
</organism>
<feature type="compositionally biased region" description="Polar residues" evidence="1">
    <location>
        <begin position="570"/>
        <end position="580"/>
    </location>
</feature>
<keyword evidence="4" id="KW-1185">Reference proteome</keyword>
<feature type="domain" description="F-box" evidence="2">
    <location>
        <begin position="21"/>
        <end position="57"/>
    </location>
</feature>
<evidence type="ECO:0000313" key="3">
    <source>
        <dbReference type="EMBL" id="KAF0976757.1"/>
    </source>
</evidence>
<evidence type="ECO:0000313" key="4">
    <source>
        <dbReference type="Proteomes" id="UP000444721"/>
    </source>
</evidence>
<dbReference type="VEuPathDB" id="AmoebaDB:NfTy_069390"/>
<dbReference type="AlphaFoldDB" id="A0A6A5BIF5"/>
<dbReference type="Gene3D" id="3.80.10.10">
    <property type="entry name" value="Ribonuclease Inhibitor"/>
    <property type="match status" value="1"/>
</dbReference>
<evidence type="ECO:0000256" key="1">
    <source>
        <dbReference type="SAM" id="MobiDB-lite"/>
    </source>
</evidence>
<protein>
    <recommendedName>
        <fullName evidence="2">F-box domain-containing protein</fullName>
    </recommendedName>
</protein>
<dbReference type="Proteomes" id="UP000444721">
    <property type="component" value="Unassembled WGS sequence"/>
</dbReference>
<dbReference type="Pfam" id="PF00646">
    <property type="entry name" value="F-box"/>
    <property type="match status" value="1"/>
</dbReference>
<evidence type="ECO:0000259" key="2">
    <source>
        <dbReference type="Pfam" id="PF00646"/>
    </source>
</evidence>
<feature type="region of interest" description="Disordered" evidence="1">
    <location>
        <begin position="484"/>
        <end position="580"/>
    </location>
</feature>